<dbReference type="AlphaFoldDB" id="D7NMY5"/>
<protein>
    <submittedName>
        <fullName evidence="2">Transposase</fullName>
    </submittedName>
</protein>
<reference evidence="2" key="1">
    <citation type="journal article" date="2010" name="PLoS ONE">
        <title>Organization of the cpe locus in CPE-positive clostridium perfringens type C and D isolates.</title>
        <authorList>
            <person name="Li J."/>
            <person name="Miyamoto K."/>
            <person name="Sayeed S."/>
            <person name="McClane B.A."/>
        </authorList>
    </citation>
    <scope>NUCLEOTIDE SEQUENCE</scope>
    <source>
        <strain evidence="2">CN4003</strain>
    </source>
</reference>
<accession>D7NMY5</accession>
<sequence>MYDDAMSRAQTVLVNYHNKLKLAKYFGEGNTSSSDGMRLKLGVSSLHADSNPHYGTGKGTTIYRFTSDQFSSYYSKIINTNSRDATHVLDGLLNNDTDLNIEEHYTDTAGYTDQVFALTYLLGFRFAPRIRDLSDVKLFTLNKCDKFSNLNGILKGKINEKIIKDNYDEVLRLASSIKEGTVTSSLIISKLASYSRQNSLATALREMGKIEKTIFILDYISSEELRRKIQKGLNKGEAMNGLARAIFFGKQGELRERTMQSQLQKASALNLIINAINIWNTLYLEKAINYKESIGEYIDYNLIPHISPLGWEHINMLGEYTFNLNELESTELHRPLNI</sequence>
<evidence type="ECO:0000313" key="2">
    <source>
        <dbReference type="EMBL" id="ADG84504.1"/>
    </source>
</evidence>
<organism evidence="2">
    <name type="scientific">Clostridium perfringens</name>
    <dbReference type="NCBI Taxonomy" id="1502"/>
    <lineage>
        <taxon>Bacteria</taxon>
        <taxon>Bacillati</taxon>
        <taxon>Bacillota</taxon>
        <taxon>Clostridia</taxon>
        <taxon>Eubacteriales</taxon>
        <taxon>Clostridiaceae</taxon>
        <taxon>Clostridium</taxon>
    </lineage>
</organism>
<proteinExistence type="predicted"/>
<name>D7NMY5_CLOPF</name>
<evidence type="ECO:0000259" key="1">
    <source>
        <dbReference type="Pfam" id="PF01526"/>
    </source>
</evidence>
<dbReference type="GO" id="GO:0006313">
    <property type="term" value="P:DNA transposition"/>
    <property type="evidence" value="ECO:0007669"/>
    <property type="project" value="InterPro"/>
</dbReference>
<dbReference type="EMBL" id="GQ225714">
    <property type="protein sequence ID" value="ADG84504.1"/>
    <property type="molecule type" value="Genomic_DNA"/>
</dbReference>
<dbReference type="GO" id="GO:0004803">
    <property type="term" value="F:transposase activity"/>
    <property type="evidence" value="ECO:0007669"/>
    <property type="project" value="InterPro"/>
</dbReference>
<dbReference type="InterPro" id="IPR002513">
    <property type="entry name" value="Tn3_Tnp_DDE_dom"/>
</dbReference>
<dbReference type="Pfam" id="PF01526">
    <property type="entry name" value="DDE_Tnp_Tn3"/>
    <property type="match status" value="1"/>
</dbReference>
<gene>
    <name evidence="2" type="primary">TnD2</name>
</gene>
<feature type="domain" description="Tn3 transposase DDE" evidence="1">
    <location>
        <begin position="3"/>
        <end position="320"/>
    </location>
</feature>